<sequence>MTSIVSPTLSRLKSHKAPYQDILLVPGTYPSNSFYVTPPLGTQRLSPTGANEVLARYVDLAANDNDVIGLVPFNYLTVIAPSVSPAWADSDQVEMFYQAIATTSINGLKDLTWKPVFEYNDDLEFTKSGALSPADSHYYTLGYEGTSTGVYAVRRLAFYMKASQTAEYSSKIYRCKITKSSGRFVVFFTGNSNCDGVTVAVVDGTGYISPIATTEADHRIINCRSPALPYYDQGWTLAASGETPATVCASVFGSQYAHFSTIGYSKKY</sequence>
<organism evidence="1 2">
    <name type="scientific">Algimonas ampicilliniresistens</name>
    <dbReference type="NCBI Taxonomy" id="1298735"/>
    <lineage>
        <taxon>Bacteria</taxon>
        <taxon>Pseudomonadati</taxon>
        <taxon>Pseudomonadota</taxon>
        <taxon>Alphaproteobacteria</taxon>
        <taxon>Maricaulales</taxon>
        <taxon>Robiginitomaculaceae</taxon>
        <taxon>Algimonas</taxon>
    </lineage>
</organism>
<reference evidence="1" key="1">
    <citation type="journal article" date="2014" name="Int. J. Syst. Evol. Microbiol.">
        <title>Complete genome of a new Firmicutes species belonging to the dominant human colonic microbiota ('Ruminococcus bicirculans') reveals two chromosomes and a selective capacity to utilize plant glucans.</title>
        <authorList>
            <consortium name="NISC Comparative Sequencing Program"/>
            <person name="Wegmann U."/>
            <person name="Louis P."/>
            <person name="Goesmann A."/>
            <person name="Henrissat B."/>
            <person name="Duncan S.H."/>
            <person name="Flint H.J."/>
        </authorList>
    </citation>
    <scope>NUCLEOTIDE SEQUENCE</scope>
    <source>
        <strain evidence="1">NBRC 108219</strain>
    </source>
</reference>
<evidence type="ECO:0000313" key="2">
    <source>
        <dbReference type="Proteomes" id="UP001161391"/>
    </source>
</evidence>
<gene>
    <name evidence="1" type="ORF">GCM10007853_15800</name>
</gene>
<protein>
    <submittedName>
        <fullName evidence="1">Uncharacterized protein</fullName>
    </submittedName>
</protein>
<evidence type="ECO:0000313" key="1">
    <source>
        <dbReference type="EMBL" id="GLQ23706.1"/>
    </source>
</evidence>
<dbReference type="EMBL" id="BSNK01000001">
    <property type="protein sequence ID" value="GLQ23706.1"/>
    <property type="molecule type" value="Genomic_DNA"/>
</dbReference>
<keyword evidence="2" id="KW-1185">Reference proteome</keyword>
<dbReference type="RefSeq" id="WP_284389372.1">
    <property type="nucleotide sequence ID" value="NZ_BSNK01000001.1"/>
</dbReference>
<comment type="caution">
    <text evidence="1">The sequence shown here is derived from an EMBL/GenBank/DDBJ whole genome shotgun (WGS) entry which is preliminary data.</text>
</comment>
<reference evidence="1" key="2">
    <citation type="submission" date="2023-01" db="EMBL/GenBank/DDBJ databases">
        <title>Draft genome sequence of Algimonas ampicilliniresistens strain NBRC 108219.</title>
        <authorList>
            <person name="Sun Q."/>
            <person name="Mori K."/>
        </authorList>
    </citation>
    <scope>NUCLEOTIDE SEQUENCE</scope>
    <source>
        <strain evidence="1">NBRC 108219</strain>
    </source>
</reference>
<proteinExistence type="predicted"/>
<accession>A0ABQ5VAU1</accession>
<dbReference type="Proteomes" id="UP001161391">
    <property type="component" value="Unassembled WGS sequence"/>
</dbReference>
<name>A0ABQ5VAU1_9PROT</name>